<dbReference type="AlphaFoldDB" id="A0A1B3XMZ6"/>
<keyword evidence="1" id="KW-0812">Transmembrane</keyword>
<dbReference type="KEGG" id="bmur:ABE28_009500"/>
<dbReference type="Pfam" id="PF05437">
    <property type="entry name" value="AzlD"/>
    <property type="match status" value="1"/>
</dbReference>
<accession>A0A1B3XMZ6</accession>
<feature type="transmembrane region" description="Helical" evidence="1">
    <location>
        <begin position="90"/>
        <end position="108"/>
    </location>
</feature>
<dbReference type="InterPro" id="IPR008407">
    <property type="entry name" value="Brnchd-chn_aa_trnsp_AzlD"/>
</dbReference>
<dbReference type="STRING" id="264697.ABE28_009500"/>
<feature type="transmembrane region" description="Helical" evidence="1">
    <location>
        <begin position="7"/>
        <end position="29"/>
    </location>
</feature>
<sequence>MEIRWDVFLIIVGAAIVTFIPRVVPLMVLSRIELPEWGMRWLNYVPISVMAALISQEILVHDGKLSSLTDNIQLVAAIPTFLIAIKTRSLLVTVLSGVIFFMFLRWVFTWV</sequence>
<name>A0A1B3XMZ6_9BACI</name>
<evidence type="ECO:0000256" key="1">
    <source>
        <dbReference type="SAM" id="Phobius"/>
    </source>
</evidence>
<dbReference type="RefSeq" id="WP_064466301.1">
    <property type="nucleotide sequence ID" value="NZ_CP017080.1"/>
</dbReference>
<evidence type="ECO:0000313" key="2">
    <source>
        <dbReference type="EMBL" id="AOH54583.1"/>
    </source>
</evidence>
<dbReference type="Proteomes" id="UP000077926">
    <property type="component" value="Chromosome"/>
</dbReference>
<proteinExistence type="predicted"/>
<evidence type="ECO:0000313" key="3">
    <source>
        <dbReference type="Proteomes" id="UP000077926"/>
    </source>
</evidence>
<keyword evidence="1" id="KW-1133">Transmembrane helix</keyword>
<protein>
    <submittedName>
        <fullName evidence="2">Branched-chain amino acid ABC transporter</fullName>
    </submittedName>
</protein>
<keyword evidence="1" id="KW-0472">Membrane</keyword>
<gene>
    <name evidence="2" type="ORF">ABE28_009500</name>
</gene>
<dbReference type="OrthoDB" id="7870017at2"/>
<reference evidence="2 3" key="1">
    <citation type="submission" date="2016-08" db="EMBL/GenBank/DDBJ databases">
        <title>Complete genome sequence of Bacillus muralis G25-68, a strain with toxicity to nematodes.</title>
        <authorList>
            <person name="Zheng Z."/>
        </authorList>
    </citation>
    <scope>NUCLEOTIDE SEQUENCE [LARGE SCALE GENOMIC DNA]</scope>
    <source>
        <strain evidence="2 3">G25-68</strain>
    </source>
</reference>
<organism evidence="2 3">
    <name type="scientific">Peribacillus muralis</name>
    <dbReference type="NCBI Taxonomy" id="264697"/>
    <lineage>
        <taxon>Bacteria</taxon>
        <taxon>Bacillati</taxon>
        <taxon>Bacillota</taxon>
        <taxon>Bacilli</taxon>
        <taxon>Bacillales</taxon>
        <taxon>Bacillaceae</taxon>
        <taxon>Peribacillus</taxon>
    </lineage>
</organism>
<keyword evidence="3" id="KW-1185">Reference proteome</keyword>
<dbReference type="EMBL" id="CP017080">
    <property type="protein sequence ID" value="AOH54583.1"/>
    <property type="molecule type" value="Genomic_DNA"/>
</dbReference>